<protein>
    <submittedName>
        <fullName evidence="1">Uncharacterized protein</fullName>
    </submittedName>
</protein>
<reference evidence="1 2" key="1">
    <citation type="submission" date="2018-10" db="EMBL/GenBank/DDBJ databases">
        <authorList>
            <consortium name="Pathogen Informatics"/>
        </authorList>
    </citation>
    <scope>NUCLEOTIDE SEQUENCE [LARGE SCALE GENOMIC DNA]</scope>
</reference>
<gene>
    <name evidence="1" type="ORF">MCOS_LOCUS10571</name>
</gene>
<proteinExistence type="predicted"/>
<keyword evidence="2" id="KW-1185">Reference proteome</keyword>
<evidence type="ECO:0000313" key="1">
    <source>
        <dbReference type="EMBL" id="VDD84568.1"/>
    </source>
</evidence>
<dbReference type="Proteomes" id="UP000267029">
    <property type="component" value="Unassembled WGS sequence"/>
</dbReference>
<dbReference type="EMBL" id="UXSR01006642">
    <property type="protein sequence ID" value="VDD84568.1"/>
    <property type="molecule type" value="Genomic_DNA"/>
</dbReference>
<evidence type="ECO:0000313" key="2">
    <source>
        <dbReference type="Proteomes" id="UP000267029"/>
    </source>
</evidence>
<accession>A0A0R3URR5</accession>
<dbReference type="AlphaFoldDB" id="A0A0R3URR5"/>
<sequence>MGPKPTVATSGGADILDHTGSNQSCVSAFQWHARKISNEPEKDTTEQQYVMSGVASVVSGILQCRRLRAQTYLTTLASANRVSLCVPMACEEDRQPTSDRYLRDAVHNERCGQRGGLGWTAPGSSSFLGLAILRRCVMTAYEGCHLGVQPLIESQIRDLVTASHEDLCDFRLRGPQLFRMERQS</sequence>
<name>A0A0R3URR5_MESCO</name>
<organism evidence="1 2">
    <name type="scientific">Mesocestoides corti</name>
    <name type="common">Flatworm</name>
    <dbReference type="NCBI Taxonomy" id="53468"/>
    <lineage>
        <taxon>Eukaryota</taxon>
        <taxon>Metazoa</taxon>
        <taxon>Spiralia</taxon>
        <taxon>Lophotrochozoa</taxon>
        <taxon>Platyhelminthes</taxon>
        <taxon>Cestoda</taxon>
        <taxon>Eucestoda</taxon>
        <taxon>Cyclophyllidea</taxon>
        <taxon>Mesocestoididae</taxon>
        <taxon>Mesocestoides</taxon>
    </lineage>
</organism>